<evidence type="ECO:0000313" key="9">
    <source>
        <dbReference type="EMBL" id="AMD89311.1"/>
    </source>
</evidence>
<feature type="binding site" evidence="7">
    <location>
        <position position="106"/>
    </location>
    <ligand>
        <name>Zn(2+)</name>
        <dbReference type="ChEBI" id="CHEBI:29105"/>
        <note>catalytic</note>
    </ligand>
</feature>
<dbReference type="GO" id="GO:0005737">
    <property type="term" value="C:cytoplasm"/>
    <property type="evidence" value="ECO:0007669"/>
    <property type="project" value="TreeGrafter"/>
</dbReference>
<evidence type="ECO:0000256" key="7">
    <source>
        <dbReference type="PIRSR" id="PIRSR006019-2"/>
    </source>
</evidence>
<dbReference type="InterPro" id="IPR002125">
    <property type="entry name" value="CMP_dCMP_dom"/>
</dbReference>
<dbReference type="AlphaFoldDB" id="A0A109W3V8"/>
<name>A0A109W3V8_9BACT</name>
<proteinExistence type="inferred from homology"/>
<comment type="similarity">
    <text evidence="2">Belongs to the cytidine and deoxycytidylate deaminase family.</text>
</comment>
<sequence length="167" mass="18515">MQRLPWPDYFMNITYLVSERSTCTRRRVGAVAVKDKRILATGYNGAPAGVPHCLEVGCLREQLGIPSGQRHEICRGLHAEQNVIIQAAVHGINIQGAELYCTTHPCVLCSKMLINCGIRRIYYAEDYPDDLATAMLREAGVTVEQFPFTPPRISGMPGGMSGEKRHD</sequence>
<dbReference type="InterPro" id="IPR016193">
    <property type="entry name" value="Cytidine_deaminase-like"/>
</dbReference>
<evidence type="ECO:0000256" key="2">
    <source>
        <dbReference type="ARBA" id="ARBA00006576"/>
    </source>
</evidence>
<keyword evidence="10" id="KW-1185">Reference proteome</keyword>
<gene>
    <name evidence="9" type="ORF">AXF13_03845</name>
</gene>
<evidence type="ECO:0000256" key="4">
    <source>
        <dbReference type="ARBA" id="ARBA00022801"/>
    </source>
</evidence>
<evidence type="ECO:0000256" key="5">
    <source>
        <dbReference type="ARBA" id="ARBA00022833"/>
    </source>
</evidence>
<feature type="binding site" evidence="7">
    <location>
        <position position="78"/>
    </location>
    <ligand>
        <name>Zn(2+)</name>
        <dbReference type="ChEBI" id="CHEBI:29105"/>
        <note>catalytic</note>
    </ligand>
</feature>
<reference evidence="10" key="1">
    <citation type="submission" date="2016-02" db="EMBL/GenBank/DDBJ databases">
        <authorList>
            <person name="Holder M.E."/>
            <person name="Ajami N.J."/>
            <person name="Petrosino J.F."/>
        </authorList>
    </citation>
    <scope>NUCLEOTIDE SEQUENCE [LARGE SCALE GENOMIC DNA]</scope>
    <source>
        <strain evidence="10">CCUG 45958</strain>
    </source>
</reference>
<evidence type="ECO:0000256" key="6">
    <source>
        <dbReference type="PIRSR" id="PIRSR006019-1"/>
    </source>
</evidence>
<dbReference type="GO" id="GO:0008270">
    <property type="term" value="F:zinc ion binding"/>
    <property type="evidence" value="ECO:0007669"/>
    <property type="project" value="InterPro"/>
</dbReference>
<evidence type="ECO:0000256" key="3">
    <source>
        <dbReference type="ARBA" id="ARBA00022723"/>
    </source>
</evidence>
<comment type="cofactor">
    <cofactor evidence="1 7">
        <name>Zn(2+)</name>
        <dbReference type="ChEBI" id="CHEBI:29105"/>
    </cofactor>
</comment>
<dbReference type="PANTHER" id="PTHR11086">
    <property type="entry name" value="DEOXYCYTIDYLATE DEAMINASE-RELATED"/>
    <property type="match status" value="1"/>
</dbReference>
<evidence type="ECO:0000313" key="10">
    <source>
        <dbReference type="Proteomes" id="UP000069241"/>
    </source>
</evidence>
<dbReference type="GO" id="GO:0006220">
    <property type="term" value="P:pyrimidine nucleotide metabolic process"/>
    <property type="evidence" value="ECO:0007669"/>
    <property type="project" value="InterPro"/>
</dbReference>
<evidence type="ECO:0000259" key="8">
    <source>
        <dbReference type="PROSITE" id="PS51747"/>
    </source>
</evidence>
<feature type="binding site" evidence="7">
    <location>
        <position position="109"/>
    </location>
    <ligand>
        <name>Zn(2+)</name>
        <dbReference type="ChEBI" id="CHEBI:29105"/>
        <note>catalytic</note>
    </ligand>
</feature>
<organism evidence="9 10">
    <name type="scientific">Desulfovibrio fairfieldensis</name>
    <dbReference type="NCBI Taxonomy" id="44742"/>
    <lineage>
        <taxon>Bacteria</taxon>
        <taxon>Pseudomonadati</taxon>
        <taxon>Thermodesulfobacteriota</taxon>
        <taxon>Desulfovibrionia</taxon>
        <taxon>Desulfovibrionales</taxon>
        <taxon>Desulfovibrionaceae</taxon>
        <taxon>Desulfovibrio</taxon>
    </lineage>
</organism>
<dbReference type="CDD" id="cd01286">
    <property type="entry name" value="deoxycytidylate_deaminase"/>
    <property type="match status" value="1"/>
</dbReference>
<dbReference type="InterPro" id="IPR016192">
    <property type="entry name" value="APOBEC/CMP_deaminase_Zn-bd"/>
</dbReference>
<protein>
    <submittedName>
        <fullName evidence="9">Cytidine deaminase</fullName>
    </submittedName>
</protein>
<dbReference type="EMBL" id="CP014229">
    <property type="protein sequence ID" value="AMD89311.1"/>
    <property type="molecule type" value="Genomic_DNA"/>
</dbReference>
<dbReference type="Proteomes" id="UP000069241">
    <property type="component" value="Chromosome"/>
</dbReference>
<dbReference type="PROSITE" id="PS51747">
    <property type="entry name" value="CYT_DCMP_DEAMINASES_2"/>
    <property type="match status" value="1"/>
</dbReference>
<feature type="active site" description="Proton donor" evidence="6">
    <location>
        <position position="80"/>
    </location>
</feature>
<dbReference type="PIRSF" id="PIRSF006019">
    <property type="entry name" value="dCMP_deaminase"/>
    <property type="match status" value="1"/>
</dbReference>
<dbReference type="Gene3D" id="3.40.140.10">
    <property type="entry name" value="Cytidine Deaminase, domain 2"/>
    <property type="match status" value="1"/>
</dbReference>
<dbReference type="Pfam" id="PF00383">
    <property type="entry name" value="dCMP_cyt_deam_1"/>
    <property type="match status" value="1"/>
</dbReference>
<dbReference type="SUPFAM" id="SSF53927">
    <property type="entry name" value="Cytidine deaminase-like"/>
    <property type="match status" value="1"/>
</dbReference>
<dbReference type="STRING" id="44742.AXF13_03845"/>
<keyword evidence="5 7" id="KW-0862">Zinc</keyword>
<dbReference type="KEGG" id="dfi:AXF13_03845"/>
<dbReference type="GO" id="GO:0004132">
    <property type="term" value="F:dCMP deaminase activity"/>
    <property type="evidence" value="ECO:0007669"/>
    <property type="project" value="InterPro"/>
</dbReference>
<keyword evidence="3 7" id="KW-0479">Metal-binding</keyword>
<accession>A0A109W3V8</accession>
<feature type="domain" description="CMP/dCMP-type deaminase" evidence="8">
    <location>
        <begin position="5"/>
        <end position="138"/>
    </location>
</feature>
<dbReference type="InterPro" id="IPR015517">
    <property type="entry name" value="dCMP_deaminase-rel"/>
</dbReference>
<evidence type="ECO:0000256" key="1">
    <source>
        <dbReference type="ARBA" id="ARBA00001947"/>
    </source>
</evidence>
<dbReference type="InterPro" id="IPR016473">
    <property type="entry name" value="dCMP_deaminase"/>
</dbReference>
<dbReference type="PROSITE" id="PS00903">
    <property type="entry name" value="CYT_DCMP_DEAMINASES_1"/>
    <property type="match status" value="1"/>
</dbReference>
<dbReference type="RefSeq" id="WP_009301855.1">
    <property type="nucleotide sequence ID" value="NZ_CP014229.1"/>
</dbReference>
<keyword evidence="4" id="KW-0378">Hydrolase</keyword>
<dbReference type="PANTHER" id="PTHR11086:SF18">
    <property type="entry name" value="DEOXYCYTIDYLATE DEAMINASE"/>
    <property type="match status" value="1"/>
</dbReference>
<dbReference type="InterPro" id="IPR035105">
    <property type="entry name" value="Deoxycytidylate_deaminase_dom"/>
</dbReference>